<dbReference type="Pfam" id="PF09265">
    <property type="entry name" value="Cytokin-bind"/>
    <property type="match status" value="1"/>
</dbReference>
<dbReference type="Gene3D" id="3.40.462.10">
    <property type="entry name" value="FAD-linked oxidases, C-terminal domain"/>
    <property type="match status" value="1"/>
</dbReference>
<evidence type="ECO:0000256" key="2">
    <source>
        <dbReference type="ARBA" id="ARBA00005466"/>
    </source>
</evidence>
<dbReference type="GO" id="GO:0009690">
    <property type="term" value="P:cytokinin metabolic process"/>
    <property type="evidence" value="ECO:0007669"/>
    <property type="project" value="InterPro"/>
</dbReference>
<proteinExistence type="inferred from homology"/>
<dbReference type="EMBL" id="PNBA02000015">
    <property type="protein sequence ID" value="KAG6399554.1"/>
    <property type="molecule type" value="Genomic_DNA"/>
</dbReference>
<dbReference type="InterPro" id="IPR036318">
    <property type="entry name" value="FAD-bd_PCMH-like_sf"/>
</dbReference>
<comment type="cofactor">
    <cofactor evidence="1">
        <name>FAD</name>
        <dbReference type="ChEBI" id="CHEBI:57692"/>
    </cofactor>
</comment>
<dbReference type="Proteomes" id="UP000298416">
    <property type="component" value="Unassembled WGS sequence"/>
</dbReference>
<evidence type="ECO:0000256" key="3">
    <source>
        <dbReference type="ARBA" id="ARBA00022630"/>
    </source>
</evidence>
<dbReference type="InterPro" id="IPR016170">
    <property type="entry name" value="Cytok_DH_C_sf"/>
</dbReference>
<comment type="similarity">
    <text evidence="2">Belongs to the oxygen-dependent FAD-linked oxidoreductase family.</text>
</comment>
<evidence type="ECO:0000259" key="6">
    <source>
        <dbReference type="Pfam" id="PF09265"/>
    </source>
</evidence>
<keyword evidence="4" id="KW-0274">FAD</keyword>
<keyword evidence="5" id="KW-0560">Oxidoreductase</keyword>
<dbReference type="AlphaFoldDB" id="A0A8X8ZD15"/>
<keyword evidence="8" id="KW-1185">Reference proteome</keyword>
<dbReference type="GO" id="GO:0019139">
    <property type="term" value="F:cytokinin dehydrogenase activity"/>
    <property type="evidence" value="ECO:0007669"/>
    <property type="project" value="InterPro"/>
</dbReference>
<dbReference type="InterPro" id="IPR050432">
    <property type="entry name" value="FAD-linked_Oxidoreductases_BP"/>
</dbReference>
<evidence type="ECO:0000256" key="1">
    <source>
        <dbReference type="ARBA" id="ARBA00001974"/>
    </source>
</evidence>
<name>A0A8X8ZD15_SALSN</name>
<gene>
    <name evidence="7" type="ORF">SASPL_141035</name>
</gene>
<dbReference type="PANTHER" id="PTHR13878:SF120">
    <property type="entry name" value="CYTOKININ DEHYDROGENASE"/>
    <property type="match status" value="1"/>
</dbReference>
<evidence type="ECO:0000313" key="7">
    <source>
        <dbReference type="EMBL" id="KAG6399554.1"/>
    </source>
</evidence>
<protein>
    <recommendedName>
        <fullName evidence="6">Cytokinin dehydrogenase 1 FAD/cytokinin binding domain-containing protein</fullName>
    </recommendedName>
</protein>
<evidence type="ECO:0000256" key="4">
    <source>
        <dbReference type="ARBA" id="ARBA00022827"/>
    </source>
</evidence>
<evidence type="ECO:0000256" key="5">
    <source>
        <dbReference type="ARBA" id="ARBA00023002"/>
    </source>
</evidence>
<accession>A0A8X8ZD15</accession>
<dbReference type="SUPFAM" id="SSF55103">
    <property type="entry name" value="FAD-linked oxidases, C-terminal domain"/>
    <property type="match status" value="1"/>
</dbReference>
<comment type="caution">
    <text evidence="7">The sequence shown here is derived from an EMBL/GenBank/DDBJ whole genome shotgun (WGS) entry which is preliminary data.</text>
</comment>
<reference evidence="7" key="1">
    <citation type="submission" date="2018-01" db="EMBL/GenBank/DDBJ databases">
        <authorList>
            <person name="Mao J.F."/>
        </authorList>
    </citation>
    <scope>NUCLEOTIDE SEQUENCE</scope>
    <source>
        <strain evidence="7">Huo1</strain>
        <tissue evidence="7">Leaf</tissue>
    </source>
</reference>
<dbReference type="Gene3D" id="3.30.465.10">
    <property type="match status" value="1"/>
</dbReference>
<reference evidence="7" key="2">
    <citation type="submission" date="2020-08" db="EMBL/GenBank/DDBJ databases">
        <title>Plant Genome Project.</title>
        <authorList>
            <person name="Zhang R.-G."/>
        </authorList>
    </citation>
    <scope>NUCLEOTIDE SEQUENCE</scope>
    <source>
        <strain evidence="7">Huo1</strain>
        <tissue evidence="7">Leaf</tissue>
    </source>
</reference>
<dbReference type="InterPro" id="IPR016169">
    <property type="entry name" value="FAD-bd_PCMH_sub2"/>
</dbReference>
<evidence type="ECO:0000313" key="8">
    <source>
        <dbReference type="Proteomes" id="UP000298416"/>
    </source>
</evidence>
<organism evidence="7">
    <name type="scientific">Salvia splendens</name>
    <name type="common">Scarlet sage</name>
    <dbReference type="NCBI Taxonomy" id="180675"/>
    <lineage>
        <taxon>Eukaryota</taxon>
        <taxon>Viridiplantae</taxon>
        <taxon>Streptophyta</taxon>
        <taxon>Embryophyta</taxon>
        <taxon>Tracheophyta</taxon>
        <taxon>Spermatophyta</taxon>
        <taxon>Magnoliopsida</taxon>
        <taxon>eudicotyledons</taxon>
        <taxon>Gunneridae</taxon>
        <taxon>Pentapetalae</taxon>
        <taxon>asterids</taxon>
        <taxon>lamiids</taxon>
        <taxon>Lamiales</taxon>
        <taxon>Lamiaceae</taxon>
        <taxon>Nepetoideae</taxon>
        <taxon>Mentheae</taxon>
        <taxon>Salviinae</taxon>
        <taxon>Salvia</taxon>
        <taxon>Salvia subgen. Calosphace</taxon>
        <taxon>core Calosphace</taxon>
    </lineage>
</organism>
<dbReference type="GO" id="GO:0050660">
    <property type="term" value="F:flavin adenine dinucleotide binding"/>
    <property type="evidence" value="ECO:0007669"/>
    <property type="project" value="InterPro"/>
</dbReference>
<dbReference type="InterPro" id="IPR016164">
    <property type="entry name" value="FAD-linked_Oxase-like_C"/>
</dbReference>
<dbReference type="PANTHER" id="PTHR13878">
    <property type="entry name" value="GULONOLACTONE OXIDASE"/>
    <property type="match status" value="1"/>
</dbReference>
<dbReference type="InterPro" id="IPR015345">
    <property type="entry name" value="Cytokinin_DH_FAD/cytokin-bd"/>
</dbReference>
<feature type="domain" description="Cytokinin dehydrogenase 1 FAD/cytokinin binding" evidence="6">
    <location>
        <begin position="110"/>
        <end position="288"/>
    </location>
</feature>
<sequence>MPTAVLYPNSTSNIALIIKHVFNLGLSSHLTVAVTLPRGPVPGPRWLGHPHGVLQIPGDGVPHLGPLPLCRGDVVTCSDEQNADLFNAVLGGLGQFGIITEARIALEPAPAKVKWIRALYSDFTAFTNDQERLISSSRDALDYLEGFVVINRTGLLNNWRSSFNPKDPVQAEQFTSEGRVLFCLELAKYFNLEDVGEIEREVDSLLAKLSFILPTLFMSEVSYVDFLDIVHASEMKLRENNLWDVPHPWLNLLMPRSSIHGFAKEVFHNIVKDTSNGPVLIYPVNKSR</sequence>
<dbReference type="SUPFAM" id="SSF56176">
    <property type="entry name" value="FAD-binding/transporter-associated domain-like"/>
    <property type="match status" value="1"/>
</dbReference>
<keyword evidence="3" id="KW-0285">Flavoprotein</keyword>